<dbReference type="GO" id="GO:0001671">
    <property type="term" value="F:ATPase activator activity"/>
    <property type="evidence" value="ECO:0007669"/>
    <property type="project" value="TreeGrafter"/>
</dbReference>
<evidence type="ECO:0000256" key="4">
    <source>
        <dbReference type="ARBA" id="ARBA00022968"/>
    </source>
</evidence>
<dbReference type="GO" id="GO:0030007">
    <property type="term" value="P:intracellular potassium ion homeostasis"/>
    <property type="evidence" value="ECO:0007669"/>
    <property type="project" value="TreeGrafter"/>
</dbReference>
<keyword evidence="4" id="KW-0735">Signal-anchor</keyword>
<dbReference type="AlphaFoldDB" id="A0A922KUY2"/>
<evidence type="ECO:0000256" key="1">
    <source>
        <dbReference type="ARBA" id="ARBA00004606"/>
    </source>
</evidence>
<dbReference type="InterPro" id="IPR038702">
    <property type="entry name" value="Na/K_ATPase_sub_beta_sf"/>
</dbReference>
<dbReference type="PANTHER" id="PTHR11523">
    <property type="entry name" value="SODIUM/POTASSIUM-DEPENDENT ATPASE BETA SUBUNIT"/>
    <property type="match status" value="1"/>
</dbReference>
<protein>
    <submittedName>
        <fullName evidence="9">Sodium/potassium-transporting ATPase subunit beta-2</fullName>
    </submittedName>
</protein>
<comment type="caution">
    <text evidence="9">The sequence shown here is derived from an EMBL/GenBank/DDBJ whole genome shotgun (WGS) entry which is preliminary data.</text>
</comment>
<dbReference type="Gene3D" id="2.60.40.1660">
    <property type="entry name" value="Na, k-atpase alpha subunit"/>
    <property type="match status" value="1"/>
</dbReference>
<keyword evidence="5 8" id="KW-1133">Transmembrane helix</keyword>
<evidence type="ECO:0000256" key="3">
    <source>
        <dbReference type="ARBA" id="ARBA00022692"/>
    </source>
</evidence>
<dbReference type="Pfam" id="PF00287">
    <property type="entry name" value="Na_K-ATPase"/>
    <property type="match status" value="1"/>
</dbReference>
<feature type="compositionally biased region" description="Basic and acidic residues" evidence="7">
    <location>
        <begin position="52"/>
        <end position="66"/>
    </location>
</feature>
<dbReference type="Proteomes" id="UP000790347">
    <property type="component" value="Unassembled WGS sequence"/>
</dbReference>
<reference evidence="9" key="1">
    <citation type="submission" date="2013-05" db="EMBL/GenBank/DDBJ databases">
        <authorList>
            <person name="Yim A.K.Y."/>
            <person name="Chan T.F."/>
            <person name="Ji K.M."/>
            <person name="Liu X.Y."/>
            <person name="Zhou J.W."/>
            <person name="Li R.Q."/>
            <person name="Yang K.Y."/>
            <person name="Li J."/>
            <person name="Li M."/>
            <person name="Law P.T.W."/>
            <person name="Wu Y.L."/>
            <person name="Cai Z.L."/>
            <person name="Qin H."/>
            <person name="Bao Y."/>
            <person name="Leung R.K.K."/>
            <person name="Ng P.K.S."/>
            <person name="Zou J."/>
            <person name="Zhong X.J."/>
            <person name="Ran P.X."/>
            <person name="Zhong N.S."/>
            <person name="Liu Z.G."/>
            <person name="Tsui S.K.W."/>
        </authorList>
    </citation>
    <scope>NUCLEOTIDE SEQUENCE</scope>
    <source>
        <strain evidence="9">Derf</strain>
        <tissue evidence="9">Whole organism</tissue>
    </source>
</reference>
<dbReference type="GO" id="GO:0006883">
    <property type="term" value="P:intracellular sodium ion homeostasis"/>
    <property type="evidence" value="ECO:0007669"/>
    <property type="project" value="TreeGrafter"/>
</dbReference>
<comment type="similarity">
    <text evidence="2">Belongs to the X(+)/potassium ATPases subunit beta family.</text>
</comment>
<comment type="subcellular location">
    <subcellularLocation>
        <location evidence="1">Membrane</location>
        <topology evidence="1">Single-pass type II membrane protein</topology>
    </subcellularLocation>
</comment>
<dbReference type="EMBL" id="ASGP02000008">
    <property type="protein sequence ID" value="KAH9494006.1"/>
    <property type="molecule type" value="Genomic_DNA"/>
</dbReference>
<proteinExistence type="inferred from homology"/>
<feature type="transmembrane region" description="Helical" evidence="8">
    <location>
        <begin position="93"/>
        <end position="116"/>
    </location>
</feature>
<organism evidence="9 10">
    <name type="scientific">Dermatophagoides farinae</name>
    <name type="common">American house dust mite</name>
    <dbReference type="NCBI Taxonomy" id="6954"/>
    <lineage>
        <taxon>Eukaryota</taxon>
        <taxon>Metazoa</taxon>
        <taxon>Ecdysozoa</taxon>
        <taxon>Arthropoda</taxon>
        <taxon>Chelicerata</taxon>
        <taxon>Arachnida</taxon>
        <taxon>Acari</taxon>
        <taxon>Acariformes</taxon>
        <taxon>Sarcoptiformes</taxon>
        <taxon>Astigmata</taxon>
        <taxon>Psoroptidia</taxon>
        <taxon>Analgoidea</taxon>
        <taxon>Pyroglyphidae</taxon>
        <taxon>Dermatophagoidinae</taxon>
        <taxon>Dermatophagoides</taxon>
    </lineage>
</organism>
<accession>A0A922KUY2</accession>
<sequence length="365" mass="40632">MASSQTENGKKNESYPLKDMNSSSTKTDETTPLTKHNDDNNGGENNVGKEQTGLEEKLSSLEKDNEAANQNTKRTVINLGNVEEILQDQKIRVIIGIVGCVLLLLAIAVIITLLILNANNDDKTHRFLRIVPRPRGPTNLVYYRHGDLKKESGIRSWMEMVKEIDEFLAPYRRPINASLCAVNDRSSIPDDTVCLFDLNTIASECLKPDYGYMSGSPCIFIVFNNITDWMPNAGSNDTSDTTGVVELECTTNTQFDAENIGPMEFTPYQGFSSVFFPYKKQINYMAPFVALRLPSPTQNVGIGLTCRLLASNLQPSSSLQPPMPPPSTLLNQTTATVTNMITTAVDYDYYTQEPVPYLPFNIYIE</sequence>
<reference evidence="9" key="2">
    <citation type="journal article" date="2022" name="Res Sq">
        <title>Comparative Genomics Reveals Insights into the Divergent Evolution of Astigmatic Mites and Household Pest Adaptations.</title>
        <authorList>
            <person name="Xiong Q."/>
            <person name="Wan A.T.-Y."/>
            <person name="Liu X.-Y."/>
            <person name="Fung C.S.-H."/>
            <person name="Xiao X."/>
            <person name="Malainual N."/>
            <person name="Hou J."/>
            <person name="Wang L."/>
            <person name="Wang M."/>
            <person name="Yang K."/>
            <person name="Cui Y."/>
            <person name="Leung E."/>
            <person name="Nong W."/>
            <person name="Shin S.-K."/>
            <person name="Au S."/>
            <person name="Jeong K.Y."/>
            <person name="Chew F.T."/>
            <person name="Hui J."/>
            <person name="Leung T.F."/>
            <person name="Tungtrongchitr A."/>
            <person name="Zhong N."/>
            <person name="Liu Z."/>
            <person name="Tsui S."/>
        </authorList>
    </citation>
    <scope>NUCLEOTIDE SEQUENCE</scope>
    <source>
        <strain evidence="9">Derf</strain>
        <tissue evidence="9">Whole organism</tissue>
    </source>
</reference>
<gene>
    <name evidence="9" type="primary">ATP1B2</name>
    <name evidence="9" type="ORF">DERF_014730</name>
</gene>
<dbReference type="GO" id="GO:1990573">
    <property type="term" value="P:potassium ion import across plasma membrane"/>
    <property type="evidence" value="ECO:0007669"/>
    <property type="project" value="TreeGrafter"/>
</dbReference>
<evidence type="ECO:0000256" key="8">
    <source>
        <dbReference type="SAM" id="Phobius"/>
    </source>
</evidence>
<dbReference type="PANTHER" id="PTHR11523:SF28">
    <property type="entry name" value="NA_K-ATPASE BETA SUBUNIT ISOFORM 4-RELATED"/>
    <property type="match status" value="1"/>
</dbReference>
<feature type="region of interest" description="Disordered" evidence="7">
    <location>
        <begin position="1"/>
        <end position="69"/>
    </location>
</feature>
<dbReference type="GO" id="GO:0036376">
    <property type="term" value="P:sodium ion export across plasma membrane"/>
    <property type="evidence" value="ECO:0007669"/>
    <property type="project" value="TreeGrafter"/>
</dbReference>
<dbReference type="GO" id="GO:0005890">
    <property type="term" value="C:sodium:potassium-exchanging ATPase complex"/>
    <property type="evidence" value="ECO:0007669"/>
    <property type="project" value="InterPro"/>
</dbReference>
<evidence type="ECO:0000313" key="9">
    <source>
        <dbReference type="EMBL" id="KAH9494006.1"/>
    </source>
</evidence>
<name>A0A922KUY2_DERFA</name>
<evidence type="ECO:0000256" key="7">
    <source>
        <dbReference type="SAM" id="MobiDB-lite"/>
    </source>
</evidence>
<evidence type="ECO:0000256" key="6">
    <source>
        <dbReference type="ARBA" id="ARBA00023136"/>
    </source>
</evidence>
<feature type="compositionally biased region" description="Polar residues" evidence="7">
    <location>
        <begin position="20"/>
        <end position="34"/>
    </location>
</feature>
<evidence type="ECO:0000313" key="10">
    <source>
        <dbReference type="Proteomes" id="UP000790347"/>
    </source>
</evidence>
<evidence type="ECO:0000256" key="2">
    <source>
        <dbReference type="ARBA" id="ARBA00005876"/>
    </source>
</evidence>
<dbReference type="InterPro" id="IPR000402">
    <property type="entry name" value="Na/K_ATPase_sub_beta"/>
</dbReference>
<keyword evidence="10" id="KW-1185">Reference proteome</keyword>
<evidence type="ECO:0000256" key="5">
    <source>
        <dbReference type="ARBA" id="ARBA00022989"/>
    </source>
</evidence>
<keyword evidence="6 8" id="KW-0472">Membrane</keyword>
<keyword evidence="3 8" id="KW-0812">Transmembrane</keyword>